<gene>
    <name evidence="1" type="ORF">UFOVP120_29</name>
</gene>
<accession>A0A6J5LC57</accession>
<protein>
    <submittedName>
        <fullName evidence="1">Uncharacterized protein</fullName>
    </submittedName>
</protein>
<sequence length="92" mass="10047">MTFDFYALGDHSPCLTFTATGVNLWDQMCEAIAAHVLGADPYSEAPARDIVDIVEMQTPDEAEYIEAVFVQGKMVGSLGTPFWLAPSEYVAI</sequence>
<organism evidence="1">
    <name type="scientific">uncultured Caudovirales phage</name>
    <dbReference type="NCBI Taxonomy" id="2100421"/>
    <lineage>
        <taxon>Viruses</taxon>
        <taxon>Duplodnaviria</taxon>
        <taxon>Heunggongvirae</taxon>
        <taxon>Uroviricota</taxon>
        <taxon>Caudoviricetes</taxon>
        <taxon>Peduoviridae</taxon>
        <taxon>Maltschvirus</taxon>
        <taxon>Maltschvirus maltsch</taxon>
    </lineage>
</organism>
<reference evidence="1" key="1">
    <citation type="submission" date="2020-04" db="EMBL/GenBank/DDBJ databases">
        <authorList>
            <person name="Chiriac C."/>
            <person name="Salcher M."/>
            <person name="Ghai R."/>
            <person name="Kavagutti S V."/>
        </authorList>
    </citation>
    <scope>NUCLEOTIDE SEQUENCE</scope>
</reference>
<dbReference type="EMBL" id="LR796242">
    <property type="protein sequence ID" value="CAB4130756.1"/>
    <property type="molecule type" value="Genomic_DNA"/>
</dbReference>
<proteinExistence type="predicted"/>
<name>A0A6J5LC57_9CAUD</name>
<evidence type="ECO:0000313" key="1">
    <source>
        <dbReference type="EMBL" id="CAB4130756.1"/>
    </source>
</evidence>